<evidence type="ECO:0000313" key="1">
    <source>
        <dbReference type="EMBL" id="HGT47582.1"/>
    </source>
</evidence>
<sequence length="161" mass="19333">MPARTKATFNQRIFLNSLFKLNDLVCTIKCGEICSMNAHGSFQLFEKCWDGVDDHPEETMLILKESSLLKTNEEPPVHFHIDWDEIRYVIIRKRRLELIDMDYEIVFCKQRDICTRVFWFYAREDIALKSFIAEWGNSWINLFDTRIETHIAIELFENEYR</sequence>
<name>A0A832DHP4_9BACT</name>
<organism evidence="1">
    <name type="scientific">Ignavibacterium album</name>
    <dbReference type="NCBI Taxonomy" id="591197"/>
    <lineage>
        <taxon>Bacteria</taxon>
        <taxon>Pseudomonadati</taxon>
        <taxon>Ignavibacteriota</taxon>
        <taxon>Ignavibacteria</taxon>
        <taxon>Ignavibacteriales</taxon>
        <taxon>Ignavibacteriaceae</taxon>
        <taxon>Ignavibacterium</taxon>
    </lineage>
</organism>
<gene>
    <name evidence="1" type="ORF">ENS56_06080</name>
</gene>
<dbReference type="EMBL" id="DSVI01000007">
    <property type="protein sequence ID" value="HGT47582.1"/>
    <property type="molecule type" value="Genomic_DNA"/>
</dbReference>
<protein>
    <submittedName>
        <fullName evidence="1">Uncharacterized protein</fullName>
    </submittedName>
</protein>
<accession>A0A832DHP4</accession>
<proteinExistence type="predicted"/>
<dbReference type="AlphaFoldDB" id="A0A832DHP4"/>
<comment type="caution">
    <text evidence="1">The sequence shown here is derived from an EMBL/GenBank/DDBJ whole genome shotgun (WGS) entry which is preliminary data.</text>
</comment>
<reference evidence="1" key="1">
    <citation type="journal article" date="2020" name="mSystems">
        <title>Genome- and Community-Level Interaction Insights into Carbon Utilization and Element Cycling Functions of Hydrothermarchaeota in Hydrothermal Sediment.</title>
        <authorList>
            <person name="Zhou Z."/>
            <person name="Liu Y."/>
            <person name="Xu W."/>
            <person name="Pan J."/>
            <person name="Luo Z.H."/>
            <person name="Li M."/>
        </authorList>
    </citation>
    <scope>NUCLEOTIDE SEQUENCE [LARGE SCALE GENOMIC DNA]</scope>
    <source>
        <strain evidence="1">SpSt-500</strain>
    </source>
</reference>